<protein>
    <recommendedName>
        <fullName evidence="6">NAD(P)-binding protein</fullName>
    </recommendedName>
</protein>
<evidence type="ECO:0008006" key="6">
    <source>
        <dbReference type="Google" id="ProtNLM"/>
    </source>
</evidence>
<dbReference type="GO" id="GO:0016491">
    <property type="term" value="F:oxidoreductase activity"/>
    <property type="evidence" value="ECO:0007669"/>
    <property type="project" value="UniProtKB-KW"/>
</dbReference>
<keyword evidence="3" id="KW-0472">Membrane</keyword>
<name>A0A1V8TRG5_9PEZI</name>
<keyword evidence="3" id="KW-1133">Transmembrane helix</keyword>
<dbReference type="Proteomes" id="UP000192596">
    <property type="component" value="Unassembled WGS sequence"/>
</dbReference>
<dbReference type="STRING" id="1507870.A0A1V8TRG5"/>
<gene>
    <name evidence="4" type="ORF">B0A48_00841</name>
</gene>
<evidence type="ECO:0000313" key="5">
    <source>
        <dbReference type="Proteomes" id="UP000192596"/>
    </source>
</evidence>
<keyword evidence="2" id="KW-0560">Oxidoreductase</keyword>
<evidence type="ECO:0000256" key="3">
    <source>
        <dbReference type="SAM" id="Phobius"/>
    </source>
</evidence>
<dbReference type="InterPro" id="IPR002347">
    <property type="entry name" value="SDR_fam"/>
</dbReference>
<dbReference type="EMBL" id="NAJO01000002">
    <property type="protein sequence ID" value="OQO13966.1"/>
    <property type="molecule type" value="Genomic_DNA"/>
</dbReference>
<dbReference type="Pfam" id="PF13561">
    <property type="entry name" value="adh_short_C2"/>
    <property type="match status" value="1"/>
</dbReference>
<keyword evidence="3" id="KW-0812">Transmembrane</keyword>
<dbReference type="OrthoDB" id="10253736at2759"/>
<comment type="caution">
    <text evidence="4">The sequence shown here is derived from an EMBL/GenBank/DDBJ whole genome shotgun (WGS) entry which is preliminary data.</text>
</comment>
<accession>A0A1V8TRG5</accession>
<sequence>MTSPPPFDISLGLSGTHVLITGGLGLIGHVVVYAFLAAGSKVTVIDLATSSPFAADTPNLLVLHGSISDGPLLDSLFTQAEEKYGPVHCCVALASLDLSVLPQTESLADADPEIWRRVFDVNLNGTFLTAQRWLRGIRSLPAAPMSRNVSLILIGSEAGSFGVRTMPAYAAAKSAVQVGLLRSLAGDVPRVYTGARVNCVAPGAVNTARLAVESREYGEEWRWREVEATVPLARPVPPEDVARTILFLASERYSGSVHGQVISVDSGKNGTVAWGLGEAAAHQVT</sequence>
<evidence type="ECO:0000313" key="4">
    <source>
        <dbReference type="EMBL" id="OQO13966.1"/>
    </source>
</evidence>
<proteinExistence type="inferred from homology"/>
<dbReference type="AlphaFoldDB" id="A0A1V8TRG5"/>
<dbReference type="PANTHER" id="PTHR24321:SF8">
    <property type="entry name" value="ESTRADIOL 17-BETA-DEHYDROGENASE 8-RELATED"/>
    <property type="match status" value="1"/>
</dbReference>
<organism evidence="4 5">
    <name type="scientific">Cryoendolithus antarcticus</name>
    <dbReference type="NCBI Taxonomy" id="1507870"/>
    <lineage>
        <taxon>Eukaryota</taxon>
        <taxon>Fungi</taxon>
        <taxon>Dikarya</taxon>
        <taxon>Ascomycota</taxon>
        <taxon>Pezizomycotina</taxon>
        <taxon>Dothideomycetes</taxon>
        <taxon>Dothideomycetidae</taxon>
        <taxon>Cladosporiales</taxon>
        <taxon>Cladosporiaceae</taxon>
        <taxon>Cryoendolithus</taxon>
    </lineage>
</organism>
<evidence type="ECO:0000256" key="2">
    <source>
        <dbReference type="ARBA" id="ARBA00023002"/>
    </source>
</evidence>
<dbReference type="PANTHER" id="PTHR24321">
    <property type="entry name" value="DEHYDROGENASES, SHORT CHAIN"/>
    <property type="match status" value="1"/>
</dbReference>
<dbReference type="CDD" id="cd05233">
    <property type="entry name" value="SDR_c"/>
    <property type="match status" value="1"/>
</dbReference>
<dbReference type="InParanoid" id="A0A1V8TRG5"/>
<dbReference type="Gene3D" id="3.40.50.720">
    <property type="entry name" value="NAD(P)-binding Rossmann-like Domain"/>
    <property type="match status" value="1"/>
</dbReference>
<dbReference type="PRINTS" id="PR00081">
    <property type="entry name" value="GDHRDH"/>
</dbReference>
<comment type="similarity">
    <text evidence="1">Belongs to the short-chain dehydrogenases/reductases (SDR) family.</text>
</comment>
<feature type="transmembrane region" description="Helical" evidence="3">
    <location>
        <begin position="12"/>
        <end position="36"/>
    </location>
</feature>
<evidence type="ECO:0000256" key="1">
    <source>
        <dbReference type="ARBA" id="ARBA00006484"/>
    </source>
</evidence>
<dbReference type="SUPFAM" id="SSF51735">
    <property type="entry name" value="NAD(P)-binding Rossmann-fold domains"/>
    <property type="match status" value="1"/>
</dbReference>
<keyword evidence="5" id="KW-1185">Reference proteome</keyword>
<reference evidence="5" key="1">
    <citation type="submission" date="2017-03" db="EMBL/GenBank/DDBJ databases">
        <title>Genomes of endolithic fungi from Antarctica.</title>
        <authorList>
            <person name="Coleine C."/>
            <person name="Masonjones S."/>
            <person name="Stajich J.E."/>
        </authorList>
    </citation>
    <scope>NUCLEOTIDE SEQUENCE [LARGE SCALE GENOMIC DNA]</scope>
    <source>
        <strain evidence="5">CCFEE 5527</strain>
    </source>
</reference>
<dbReference type="InterPro" id="IPR036291">
    <property type="entry name" value="NAD(P)-bd_dom_sf"/>
</dbReference>